<dbReference type="Gene3D" id="3.40.50.300">
    <property type="entry name" value="P-loop containing nucleotide triphosphate hydrolases"/>
    <property type="match status" value="1"/>
</dbReference>
<dbReference type="Proteomes" id="UP000308133">
    <property type="component" value="Unassembled WGS sequence"/>
</dbReference>
<keyword evidence="1" id="KW-1133">Transmembrane helix</keyword>
<dbReference type="InterPro" id="IPR040632">
    <property type="entry name" value="Sulfotransfer_4"/>
</dbReference>
<dbReference type="InterPro" id="IPR027417">
    <property type="entry name" value="P-loop_NTPase"/>
</dbReference>
<reference evidence="2 3" key="1">
    <citation type="submission" date="2018-02" db="EMBL/GenBank/DDBJ databases">
        <title>Draft genome sequences of Elsinoe sp., causing black scab on jojoba.</title>
        <authorList>
            <person name="Stodart B."/>
            <person name="Jeffress S."/>
            <person name="Ash G."/>
            <person name="Arun Chinnappa K."/>
        </authorList>
    </citation>
    <scope>NUCLEOTIDE SEQUENCE [LARGE SCALE GENOMIC DNA]</scope>
    <source>
        <strain evidence="2 3">Hillstone_2</strain>
    </source>
</reference>
<evidence type="ECO:0000313" key="3">
    <source>
        <dbReference type="Proteomes" id="UP000308133"/>
    </source>
</evidence>
<keyword evidence="1" id="KW-0812">Transmembrane</keyword>
<feature type="transmembrane region" description="Helical" evidence="1">
    <location>
        <begin position="267"/>
        <end position="287"/>
    </location>
</feature>
<protein>
    <recommendedName>
        <fullName evidence="4">NAD dependent epimerase/dehydratase</fullName>
    </recommendedName>
</protein>
<dbReference type="AlphaFoldDB" id="A0A4U7B5W4"/>
<keyword evidence="1" id="KW-0472">Membrane</keyword>
<sequence length="293" mass="33531">MNTQEQSTPNPSTPFFRRLKSLYPINEFSFHRNPSQPPLVIALGLSRTGTESLSKALTTLGYGPVSHGLEVAASPSLSAAWGAFDYCFDSGLRADTFNAVIGDRLALTDNPTALFAEEMIAAYPHAKFIVNMRSNQQAWHRSWKRALVPFATDWELWFLSLFNHRMFWMMAGWNYLTARPYNTSKWDTCGREVYKRHYQWIETSLQKHDRRANTLYWEVHDGWGPLCNFLGHAVPDQPFPNGNAPKELKRMVDSNLADATQMAQRNIIQLLIFSNLLGLASAVYFWYVSRVDL</sequence>
<dbReference type="PANTHER" id="PTHR36978:SF8">
    <property type="entry name" value="NAD DEPENDENT EPIMERASE_DEHYDRATASE"/>
    <property type="match status" value="1"/>
</dbReference>
<dbReference type="Pfam" id="PF17784">
    <property type="entry name" value="Sulfotransfer_4"/>
    <property type="match status" value="1"/>
</dbReference>
<name>A0A4U7B5W4_9PEZI</name>
<gene>
    <name evidence="2" type="ORF">C1H76_4881</name>
</gene>
<accession>A0A4U7B5W4</accession>
<evidence type="ECO:0000313" key="2">
    <source>
        <dbReference type="EMBL" id="TKX22847.1"/>
    </source>
</evidence>
<dbReference type="EMBL" id="PTQR01000060">
    <property type="protein sequence ID" value="TKX22847.1"/>
    <property type="molecule type" value="Genomic_DNA"/>
</dbReference>
<dbReference type="PANTHER" id="PTHR36978">
    <property type="entry name" value="P-LOOP CONTAINING NUCLEOTIDE TRIPHOSPHATE HYDROLASE"/>
    <property type="match status" value="1"/>
</dbReference>
<dbReference type="SUPFAM" id="SSF52540">
    <property type="entry name" value="P-loop containing nucleoside triphosphate hydrolases"/>
    <property type="match status" value="1"/>
</dbReference>
<evidence type="ECO:0008006" key="4">
    <source>
        <dbReference type="Google" id="ProtNLM"/>
    </source>
</evidence>
<evidence type="ECO:0000256" key="1">
    <source>
        <dbReference type="SAM" id="Phobius"/>
    </source>
</evidence>
<organism evidence="2 3">
    <name type="scientific">Elsinoe australis</name>
    <dbReference type="NCBI Taxonomy" id="40998"/>
    <lineage>
        <taxon>Eukaryota</taxon>
        <taxon>Fungi</taxon>
        <taxon>Dikarya</taxon>
        <taxon>Ascomycota</taxon>
        <taxon>Pezizomycotina</taxon>
        <taxon>Dothideomycetes</taxon>
        <taxon>Dothideomycetidae</taxon>
        <taxon>Myriangiales</taxon>
        <taxon>Elsinoaceae</taxon>
        <taxon>Elsinoe</taxon>
    </lineage>
</organism>
<proteinExistence type="predicted"/>
<comment type="caution">
    <text evidence="2">The sequence shown here is derived from an EMBL/GenBank/DDBJ whole genome shotgun (WGS) entry which is preliminary data.</text>
</comment>